<comment type="function">
    <text evidence="1 10">Condenses 4-methyl-5-(beta-hydroxyethyl)thiazole monophosphate (THZ-P) and 2-methyl-4-amino-5-hydroxymethyl pyrimidine pyrophosphate (HMP-PP) to form thiamine monophosphate (TMP).</text>
</comment>
<evidence type="ECO:0000256" key="7">
    <source>
        <dbReference type="ARBA" id="ARBA00047334"/>
    </source>
</evidence>
<feature type="binding site" evidence="10">
    <location>
        <position position="85"/>
    </location>
    <ligand>
        <name>4-amino-2-methyl-5-(diphosphooxymethyl)pyrimidine</name>
        <dbReference type="ChEBI" id="CHEBI:57841"/>
    </ligand>
</feature>
<feature type="binding site" evidence="10">
    <location>
        <begin position="53"/>
        <end position="57"/>
    </location>
    <ligand>
        <name>4-amino-2-methyl-5-(diphosphooxymethyl)pyrimidine</name>
        <dbReference type="ChEBI" id="CHEBI:57841"/>
    </ligand>
</feature>
<comment type="catalytic activity">
    <reaction evidence="7 10 11">
        <text>4-methyl-5-(2-phosphooxyethyl)-thiazole + 4-amino-2-methyl-5-(diphosphooxymethyl)pyrimidine + H(+) = thiamine phosphate + diphosphate</text>
        <dbReference type="Rhea" id="RHEA:22328"/>
        <dbReference type="ChEBI" id="CHEBI:15378"/>
        <dbReference type="ChEBI" id="CHEBI:33019"/>
        <dbReference type="ChEBI" id="CHEBI:37575"/>
        <dbReference type="ChEBI" id="CHEBI:57841"/>
        <dbReference type="ChEBI" id="CHEBI:58296"/>
        <dbReference type="EC" id="2.5.1.3"/>
    </reaction>
</comment>
<dbReference type="GO" id="GO:0009229">
    <property type="term" value="P:thiamine diphosphate biosynthetic process"/>
    <property type="evidence" value="ECO:0007669"/>
    <property type="project" value="UniProtKB-UniRule"/>
</dbReference>
<evidence type="ECO:0000256" key="10">
    <source>
        <dbReference type="HAMAP-Rule" id="MF_00097"/>
    </source>
</evidence>
<feature type="binding site" evidence="10">
    <location>
        <position position="181"/>
    </location>
    <ligand>
        <name>2-[(2R,5Z)-2-carboxy-4-methylthiazol-5(2H)-ylidene]ethyl phosphate</name>
        <dbReference type="ChEBI" id="CHEBI:62899"/>
    </ligand>
</feature>
<dbReference type="GO" id="GO:0000287">
    <property type="term" value="F:magnesium ion binding"/>
    <property type="evidence" value="ECO:0007669"/>
    <property type="project" value="UniProtKB-UniRule"/>
</dbReference>
<comment type="catalytic activity">
    <reaction evidence="9 10 11">
        <text>2-[(2R,5Z)-2-carboxy-4-methylthiazol-5(2H)-ylidene]ethyl phosphate + 4-amino-2-methyl-5-(diphosphooxymethyl)pyrimidine + 2 H(+) = thiamine phosphate + CO2 + diphosphate</text>
        <dbReference type="Rhea" id="RHEA:47844"/>
        <dbReference type="ChEBI" id="CHEBI:15378"/>
        <dbReference type="ChEBI" id="CHEBI:16526"/>
        <dbReference type="ChEBI" id="CHEBI:33019"/>
        <dbReference type="ChEBI" id="CHEBI:37575"/>
        <dbReference type="ChEBI" id="CHEBI:57841"/>
        <dbReference type="ChEBI" id="CHEBI:62899"/>
        <dbReference type="EC" id="2.5.1.3"/>
    </reaction>
</comment>
<feature type="binding site" evidence="10">
    <location>
        <position position="153"/>
    </location>
    <ligand>
        <name>4-amino-2-methyl-5-(diphosphooxymethyl)pyrimidine</name>
        <dbReference type="ChEBI" id="CHEBI:57841"/>
    </ligand>
</feature>
<comment type="cofactor">
    <cofactor evidence="10">
        <name>Mg(2+)</name>
        <dbReference type="ChEBI" id="CHEBI:18420"/>
    </cofactor>
    <text evidence="10">Binds 1 Mg(2+) ion per subunit.</text>
</comment>
<comment type="pathway">
    <text evidence="2 10 12">Cofactor biosynthesis; thiamine diphosphate biosynthesis; thiamine phosphate from 4-amino-2-methyl-5-diphosphomethylpyrimidine and 4-methyl-5-(2-phosphoethyl)-thiazole: step 1/1.</text>
</comment>
<dbReference type="InterPro" id="IPR013785">
    <property type="entry name" value="Aldolase_TIM"/>
</dbReference>
<dbReference type="SUPFAM" id="SSF51391">
    <property type="entry name" value="Thiamin phosphate synthase"/>
    <property type="match status" value="1"/>
</dbReference>
<dbReference type="GO" id="GO:0005737">
    <property type="term" value="C:cytoplasm"/>
    <property type="evidence" value="ECO:0007669"/>
    <property type="project" value="TreeGrafter"/>
</dbReference>
<dbReference type="CDD" id="cd00564">
    <property type="entry name" value="TMP_TenI"/>
    <property type="match status" value="1"/>
</dbReference>
<dbReference type="EC" id="2.5.1.3" evidence="10"/>
<reference evidence="15" key="1">
    <citation type="submission" date="2016-10" db="EMBL/GenBank/DDBJ databases">
        <authorList>
            <person name="Varghese N."/>
            <person name="Submissions S."/>
        </authorList>
    </citation>
    <scope>NUCLEOTIDE SEQUENCE [LARGE SCALE GENOMIC DNA]</scope>
    <source>
        <strain evidence="15">DSM 8987</strain>
    </source>
</reference>
<protein>
    <recommendedName>
        <fullName evidence="10">Thiamine-phosphate synthase</fullName>
        <shortName evidence="10">TP synthase</shortName>
        <shortName evidence="10">TPS</shortName>
        <ecNumber evidence="10">2.5.1.3</ecNumber>
    </recommendedName>
    <alternativeName>
        <fullName evidence="10">Thiamine-phosphate pyrophosphorylase</fullName>
        <shortName evidence="10">TMP pyrophosphorylase</shortName>
        <shortName evidence="10">TMP-PPase</shortName>
    </alternativeName>
</protein>
<feature type="domain" description="Thiamine phosphate synthase/TenI" evidence="13">
    <location>
        <begin position="22"/>
        <end position="204"/>
    </location>
</feature>
<evidence type="ECO:0000256" key="12">
    <source>
        <dbReference type="RuleBase" id="RU004253"/>
    </source>
</evidence>
<dbReference type="InterPro" id="IPR034291">
    <property type="entry name" value="TMP_synthase"/>
</dbReference>
<dbReference type="FunFam" id="3.20.20.70:FF:000096">
    <property type="entry name" value="Thiamine-phosphate synthase"/>
    <property type="match status" value="1"/>
</dbReference>
<evidence type="ECO:0000313" key="15">
    <source>
        <dbReference type="Proteomes" id="UP000243205"/>
    </source>
</evidence>
<evidence type="ECO:0000256" key="3">
    <source>
        <dbReference type="ARBA" id="ARBA00022679"/>
    </source>
</evidence>
<keyword evidence="6 10" id="KW-0784">Thiamine biosynthesis</keyword>
<feature type="binding site" evidence="10">
    <location>
        <begin position="150"/>
        <end position="152"/>
    </location>
    <ligand>
        <name>2-[(2R,5Z)-2-carboxy-4-methylthiazol-5(2H)-ylidene]ethyl phosphate</name>
        <dbReference type="ChEBI" id="CHEBI:62899"/>
    </ligand>
</feature>
<evidence type="ECO:0000256" key="8">
    <source>
        <dbReference type="ARBA" id="ARBA00047851"/>
    </source>
</evidence>
<evidence type="ECO:0000259" key="13">
    <source>
        <dbReference type="Pfam" id="PF02581"/>
    </source>
</evidence>
<keyword evidence="5 10" id="KW-0460">Magnesium</keyword>
<keyword evidence="15" id="KW-1185">Reference proteome</keyword>
<dbReference type="InterPro" id="IPR036206">
    <property type="entry name" value="ThiamineP_synth_sf"/>
</dbReference>
<dbReference type="Proteomes" id="UP000243205">
    <property type="component" value="Unassembled WGS sequence"/>
</dbReference>
<dbReference type="PANTHER" id="PTHR20857">
    <property type="entry name" value="THIAMINE-PHOSPHATE PYROPHOSPHORYLASE"/>
    <property type="match status" value="1"/>
</dbReference>
<comment type="caution">
    <text evidence="10">Lacks conserved residue(s) required for the propagation of feature annotation.</text>
</comment>
<dbReference type="HAMAP" id="MF_00097">
    <property type="entry name" value="TMP_synthase"/>
    <property type="match status" value="1"/>
</dbReference>
<organism evidence="14 15">
    <name type="scientific">Desulfuromonas thiophila</name>
    <dbReference type="NCBI Taxonomy" id="57664"/>
    <lineage>
        <taxon>Bacteria</taxon>
        <taxon>Pseudomonadati</taxon>
        <taxon>Thermodesulfobacteriota</taxon>
        <taxon>Desulfuromonadia</taxon>
        <taxon>Desulfuromonadales</taxon>
        <taxon>Desulfuromonadaceae</taxon>
        <taxon>Desulfuromonas</taxon>
    </lineage>
</organism>
<sequence>MEGLGQRLFERRQLMATVDFDLYLISDRHQLPAGRSLAEAVTAALAGGVGAVQLREKDLATAELYALALELRQLTAAAGARLLLNDRIDIALAVAADGVQLTEQSLPVAMARRLLGPERLLGVSCHSLERALQAEAEGADFLCFSPIYATPSKAAYGPPQGLDALHGLCAAVKLPVFALGGITSERAPAVRAAGARGIALIRAILAAADPAQAARQLQAAFNPERPVP</sequence>
<evidence type="ECO:0000256" key="1">
    <source>
        <dbReference type="ARBA" id="ARBA00003814"/>
    </source>
</evidence>
<dbReference type="STRING" id="57664.SAMN05661003_10611"/>
<dbReference type="Pfam" id="PF02581">
    <property type="entry name" value="TMP-TENI"/>
    <property type="match status" value="1"/>
</dbReference>
<evidence type="ECO:0000256" key="9">
    <source>
        <dbReference type="ARBA" id="ARBA00047883"/>
    </source>
</evidence>
<evidence type="ECO:0000256" key="11">
    <source>
        <dbReference type="RuleBase" id="RU003826"/>
    </source>
</evidence>
<evidence type="ECO:0000313" key="14">
    <source>
        <dbReference type="EMBL" id="SDE25559.1"/>
    </source>
</evidence>
<dbReference type="EMBL" id="FNAQ01000006">
    <property type="protein sequence ID" value="SDE25559.1"/>
    <property type="molecule type" value="Genomic_DNA"/>
</dbReference>
<dbReference type="NCBIfam" id="TIGR00693">
    <property type="entry name" value="thiE"/>
    <property type="match status" value="1"/>
</dbReference>
<comment type="similarity">
    <text evidence="10 11">Belongs to the thiamine-phosphate synthase family.</text>
</comment>
<comment type="catalytic activity">
    <reaction evidence="8 10 11">
        <text>2-(2-carboxy-4-methylthiazol-5-yl)ethyl phosphate + 4-amino-2-methyl-5-(diphosphooxymethyl)pyrimidine + 2 H(+) = thiamine phosphate + CO2 + diphosphate</text>
        <dbReference type="Rhea" id="RHEA:47848"/>
        <dbReference type="ChEBI" id="CHEBI:15378"/>
        <dbReference type="ChEBI" id="CHEBI:16526"/>
        <dbReference type="ChEBI" id="CHEBI:33019"/>
        <dbReference type="ChEBI" id="CHEBI:37575"/>
        <dbReference type="ChEBI" id="CHEBI:57841"/>
        <dbReference type="ChEBI" id="CHEBI:62890"/>
        <dbReference type="EC" id="2.5.1.3"/>
    </reaction>
</comment>
<proteinExistence type="inferred from homology"/>
<dbReference type="GO" id="GO:0009228">
    <property type="term" value="P:thiamine biosynthetic process"/>
    <property type="evidence" value="ECO:0007669"/>
    <property type="project" value="UniProtKB-KW"/>
</dbReference>
<dbReference type="Gene3D" id="3.20.20.70">
    <property type="entry name" value="Aldolase class I"/>
    <property type="match status" value="1"/>
</dbReference>
<dbReference type="PANTHER" id="PTHR20857:SF15">
    <property type="entry name" value="THIAMINE-PHOSPHATE SYNTHASE"/>
    <property type="match status" value="1"/>
</dbReference>
<feature type="binding site" evidence="10">
    <location>
        <position position="124"/>
    </location>
    <ligand>
        <name>4-amino-2-methyl-5-(diphosphooxymethyl)pyrimidine</name>
        <dbReference type="ChEBI" id="CHEBI:57841"/>
    </ligand>
</feature>
<dbReference type="AlphaFoldDB" id="A0A1G7BET5"/>
<keyword evidence="4 10" id="KW-0479">Metal-binding</keyword>
<evidence type="ECO:0000256" key="4">
    <source>
        <dbReference type="ARBA" id="ARBA00022723"/>
    </source>
</evidence>
<accession>A0A1G7BET5</accession>
<evidence type="ECO:0000256" key="6">
    <source>
        <dbReference type="ARBA" id="ARBA00022977"/>
    </source>
</evidence>
<keyword evidence="3 10" id="KW-0808">Transferase</keyword>
<feature type="binding site" evidence="10">
    <location>
        <position position="86"/>
    </location>
    <ligand>
        <name>Mg(2+)</name>
        <dbReference type="ChEBI" id="CHEBI:18420"/>
    </ligand>
</feature>
<dbReference type="UniPathway" id="UPA00060">
    <property type="reaction ID" value="UER00141"/>
</dbReference>
<gene>
    <name evidence="10" type="primary">thiE</name>
    <name evidence="14" type="ORF">SAMN05661003_10611</name>
</gene>
<evidence type="ECO:0000256" key="2">
    <source>
        <dbReference type="ARBA" id="ARBA00005165"/>
    </source>
</evidence>
<dbReference type="GO" id="GO:0004789">
    <property type="term" value="F:thiamine-phosphate diphosphorylase activity"/>
    <property type="evidence" value="ECO:0007669"/>
    <property type="project" value="UniProtKB-UniRule"/>
</dbReference>
<name>A0A1G7BET5_9BACT</name>
<evidence type="ECO:0000256" key="5">
    <source>
        <dbReference type="ARBA" id="ARBA00022842"/>
    </source>
</evidence>
<dbReference type="InterPro" id="IPR022998">
    <property type="entry name" value="ThiamineP_synth_TenI"/>
</dbReference>